<dbReference type="PROSITE" id="PS50003">
    <property type="entry name" value="PH_DOMAIN"/>
    <property type="match status" value="1"/>
</dbReference>
<dbReference type="Pfam" id="PF00169">
    <property type="entry name" value="PH"/>
    <property type="match status" value="1"/>
</dbReference>
<dbReference type="GO" id="GO:0005769">
    <property type="term" value="C:early endosome"/>
    <property type="evidence" value="ECO:0007669"/>
    <property type="project" value="TreeGrafter"/>
</dbReference>
<dbReference type="GO" id="GO:0008270">
    <property type="term" value="F:zinc ion binding"/>
    <property type="evidence" value="ECO:0007669"/>
    <property type="project" value="UniProtKB-KW"/>
</dbReference>
<dbReference type="PANTHER" id="PTHR46280:SF2">
    <property type="entry name" value="PLECKSTRIN HOMOLOGY DOMAIN-CONTAINING FAMILY F MEMBER 1"/>
    <property type="match status" value="1"/>
</dbReference>
<keyword evidence="2 4" id="KW-0863">Zinc-finger</keyword>
<evidence type="ECO:0000256" key="3">
    <source>
        <dbReference type="ARBA" id="ARBA00022833"/>
    </source>
</evidence>
<dbReference type="Proteomes" id="UP001044222">
    <property type="component" value="Chromosome 11"/>
</dbReference>
<dbReference type="GO" id="GO:0007032">
    <property type="term" value="P:endosome organization"/>
    <property type="evidence" value="ECO:0007669"/>
    <property type="project" value="TreeGrafter"/>
</dbReference>
<reference evidence="8" key="1">
    <citation type="submission" date="2021-01" db="EMBL/GenBank/DDBJ databases">
        <title>A chromosome-scale assembly of European eel, Anguilla anguilla.</title>
        <authorList>
            <person name="Henkel C."/>
            <person name="Jong-Raadsen S.A."/>
            <person name="Dufour S."/>
            <person name="Weltzien F.-A."/>
            <person name="Palstra A.P."/>
            <person name="Pelster B."/>
            <person name="Spaink H.P."/>
            <person name="Van Den Thillart G.E."/>
            <person name="Jansen H."/>
            <person name="Zahm M."/>
            <person name="Klopp C."/>
            <person name="Cedric C."/>
            <person name="Louis A."/>
            <person name="Berthelot C."/>
            <person name="Parey E."/>
            <person name="Roest Crollius H."/>
            <person name="Montfort J."/>
            <person name="Robinson-Rechavi M."/>
            <person name="Bucao C."/>
            <person name="Bouchez O."/>
            <person name="Gislard M."/>
            <person name="Lluch J."/>
            <person name="Milhes M."/>
            <person name="Lampietro C."/>
            <person name="Lopez Roques C."/>
            <person name="Donnadieu C."/>
            <person name="Braasch I."/>
            <person name="Desvignes T."/>
            <person name="Postlethwait J."/>
            <person name="Bobe J."/>
            <person name="Guiguen Y."/>
            <person name="Dirks R."/>
        </authorList>
    </citation>
    <scope>NUCLEOTIDE SEQUENCE</scope>
    <source>
        <strain evidence="8">Tag_6206</strain>
        <tissue evidence="8">Liver</tissue>
    </source>
</reference>
<dbReference type="PANTHER" id="PTHR46280">
    <property type="entry name" value="PLECKSTRIN HOMOLOGY DOMAIN-CONTAINING FAMILY F MEMBER 2-RELATED"/>
    <property type="match status" value="1"/>
</dbReference>
<evidence type="ECO:0000256" key="2">
    <source>
        <dbReference type="ARBA" id="ARBA00022771"/>
    </source>
</evidence>
<evidence type="ECO:0000256" key="5">
    <source>
        <dbReference type="SAM" id="MobiDB-lite"/>
    </source>
</evidence>
<feature type="compositionally biased region" description="Polar residues" evidence="5">
    <location>
        <begin position="249"/>
        <end position="266"/>
    </location>
</feature>
<name>A0A9D3LZ58_ANGAN</name>
<evidence type="ECO:0000259" key="7">
    <source>
        <dbReference type="PROSITE" id="PS50178"/>
    </source>
</evidence>
<dbReference type="InterPro" id="IPR011993">
    <property type="entry name" value="PH-like_dom_sf"/>
</dbReference>
<keyword evidence="1" id="KW-0479">Metal-binding</keyword>
<dbReference type="CDD" id="cd01218">
    <property type="entry name" value="PH_Phafin2-like"/>
    <property type="match status" value="1"/>
</dbReference>
<keyword evidence="3" id="KW-0862">Zinc</keyword>
<dbReference type="GO" id="GO:0008333">
    <property type="term" value="P:endosome to lysosome transport"/>
    <property type="evidence" value="ECO:0007669"/>
    <property type="project" value="TreeGrafter"/>
</dbReference>
<dbReference type="OMA" id="EEQMEDH"/>
<evidence type="ECO:0000313" key="9">
    <source>
        <dbReference type="Proteomes" id="UP001044222"/>
    </source>
</evidence>
<keyword evidence="9" id="KW-1185">Reference proteome</keyword>
<evidence type="ECO:0000256" key="4">
    <source>
        <dbReference type="PROSITE-ProRule" id="PRU00091"/>
    </source>
</evidence>
<dbReference type="SMART" id="SM00064">
    <property type="entry name" value="FYVE"/>
    <property type="match status" value="1"/>
</dbReference>
<dbReference type="InterPro" id="IPR017455">
    <property type="entry name" value="Znf_FYVE-rel"/>
</dbReference>
<feature type="domain" description="PH" evidence="6">
    <location>
        <begin position="35"/>
        <end position="131"/>
    </location>
</feature>
<evidence type="ECO:0000259" key="6">
    <source>
        <dbReference type="PROSITE" id="PS50003"/>
    </source>
</evidence>
<dbReference type="AlphaFoldDB" id="A0A9D3LZ58"/>
<dbReference type="EMBL" id="JAFIRN010000011">
    <property type="protein sequence ID" value="KAG5839686.1"/>
    <property type="molecule type" value="Genomic_DNA"/>
</dbReference>
<accession>A0A9D3LZ58</accession>
<dbReference type="Pfam" id="PF01363">
    <property type="entry name" value="FYVE"/>
    <property type="match status" value="1"/>
</dbReference>
<comment type="caution">
    <text evidence="8">The sequence shown here is derived from an EMBL/GenBank/DDBJ whole genome shotgun (WGS) entry which is preliminary data.</text>
</comment>
<dbReference type="GO" id="GO:0035091">
    <property type="term" value="F:phosphatidylinositol binding"/>
    <property type="evidence" value="ECO:0007669"/>
    <property type="project" value="TreeGrafter"/>
</dbReference>
<proteinExistence type="predicted"/>
<evidence type="ECO:0000313" key="8">
    <source>
        <dbReference type="EMBL" id="KAG5839686.1"/>
    </source>
</evidence>
<dbReference type="InterPro" id="IPR013083">
    <property type="entry name" value="Znf_RING/FYVE/PHD"/>
</dbReference>
<dbReference type="InterPro" id="IPR000306">
    <property type="entry name" value="Znf_FYVE"/>
</dbReference>
<protein>
    <submittedName>
        <fullName evidence="8">Uncharacterized protein</fullName>
    </submittedName>
</protein>
<dbReference type="InterPro" id="IPR037871">
    <property type="entry name" value="PH_Phafin"/>
</dbReference>
<gene>
    <name evidence="8" type="ORF">ANANG_G00207560</name>
</gene>
<dbReference type="SUPFAM" id="SSF50729">
    <property type="entry name" value="PH domain-like"/>
    <property type="match status" value="1"/>
</dbReference>
<dbReference type="InterPro" id="IPR051765">
    <property type="entry name" value="PH_domain-containing_F"/>
</dbReference>
<dbReference type="InterPro" id="IPR011011">
    <property type="entry name" value="Znf_FYVE_PHD"/>
</dbReference>
<dbReference type="Gene3D" id="3.30.40.10">
    <property type="entry name" value="Zinc/RING finger domain, C3HC4 (zinc finger)"/>
    <property type="match status" value="1"/>
</dbReference>
<evidence type="ECO:0000256" key="1">
    <source>
        <dbReference type="ARBA" id="ARBA00022723"/>
    </source>
</evidence>
<dbReference type="OrthoDB" id="70570at2759"/>
<dbReference type="PROSITE" id="PS50178">
    <property type="entry name" value="ZF_FYVE"/>
    <property type="match status" value="1"/>
</dbReference>
<dbReference type="Gene3D" id="2.30.29.30">
    <property type="entry name" value="Pleckstrin-homology domain (PH domain)/Phosphotyrosine-binding domain (PTB)"/>
    <property type="match status" value="1"/>
</dbReference>
<dbReference type="SUPFAM" id="SSF57903">
    <property type="entry name" value="FYVE/PHD zinc finger"/>
    <property type="match status" value="1"/>
</dbReference>
<sequence length="266" mass="30064">MANKLASTEENLERILAVESFFGPSGKPLKKPGRVLVGEGCLMKLCRRSPQPRIFFLFNDILVYGSIIVNGRWYTTQQVIQLEDIKVEDLEDSPDMKNQWLIRTPRKSFYVSAASPEEKHAWITHIEECRAKRLNETGQAPGETLAPAWVPDSASAICMRCCSKFTVRQRRHHCRQCGYVVCGSCSSNRFLIPNISCKPVRVCLVCHPILQASNSIRKRGDSDGNSWSDESSSDEDSPELDKDPLPQQWVGQENNILQGWSSYSDK</sequence>
<dbReference type="InterPro" id="IPR001849">
    <property type="entry name" value="PH_domain"/>
</dbReference>
<feature type="region of interest" description="Disordered" evidence="5">
    <location>
        <begin position="217"/>
        <end position="266"/>
    </location>
</feature>
<organism evidence="8 9">
    <name type="scientific">Anguilla anguilla</name>
    <name type="common">European freshwater eel</name>
    <name type="synonym">Muraena anguilla</name>
    <dbReference type="NCBI Taxonomy" id="7936"/>
    <lineage>
        <taxon>Eukaryota</taxon>
        <taxon>Metazoa</taxon>
        <taxon>Chordata</taxon>
        <taxon>Craniata</taxon>
        <taxon>Vertebrata</taxon>
        <taxon>Euteleostomi</taxon>
        <taxon>Actinopterygii</taxon>
        <taxon>Neopterygii</taxon>
        <taxon>Teleostei</taxon>
        <taxon>Anguilliformes</taxon>
        <taxon>Anguillidae</taxon>
        <taxon>Anguilla</taxon>
    </lineage>
</organism>
<dbReference type="SMART" id="SM00233">
    <property type="entry name" value="PH"/>
    <property type="match status" value="1"/>
</dbReference>
<feature type="domain" description="FYVE-type" evidence="7">
    <location>
        <begin position="152"/>
        <end position="211"/>
    </location>
</feature>